<feature type="coiled-coil region" evidence="1">
    <location>
        <begin position="237"/>
        <end position="313"/>
    </location>
</feature>
<evidence type="ECO:0000256" key="2">
    <source>
        <dbReference type="SAM" id="MobiDB-lite"/>
    </source>
</evidence>
<dbReference type="Proteomes" id="UP000053237">
    <property type="component" value="Unassembled WGS sequence"/>
</dbReference>
<protein>
    <submittedName>
        <fullName evidence="3">Uncharacterized protein</fullName>
    </submittedName>
</protein>
<keyword evidence="1" id="KW-0175">Coiled coil</keyword>
<dbReference type="InParanoid" id="A0A024GSW5"/>
<feature type="compositionally biased region" description="Polar residues" evidence="2">
    <location>
        <begin position="97"/>
        <end position="107"/>
    </location>
</feature>
<feature type="compositionally biased region" description="Polar residues" evidence="2">
    <location>
        <begin position="121"/>
        <end position="143"/>
    </location>
</feature>
<feature type="compositionally biased region" description="Low complexity" evidence="2">
    <location>
        <begin position="144"/>
        <end position="156"/>
    </location>
</feature>
<keyword evidence="4" id="KW-1185">Reference proteome</keyword>
<name>A0A024GSW5_9STRA</name>
<evidence type="ECO:0000313" key="4">
    <source>
        <dbReference type="Proteomes" id="UP000053237"/>
    </source>
</evidence>
<evidence type="ECO:0000313" key="3">
    <source>
        <dbReference type="EMBL" id="CCI50014.1"/>
    </source>
</evidence>
<reference evidence="3 4" key="1">
    <citation type="submission" date="2012-05" db="EMBL/GenBank/DDBJ databases">
        <title>Recombination and specialization in a pathogen metapopulation.</title>
        <authorList>
            <person name="Gardiner A."/>
            <person name="Kemen E."/>
            <person name="Schultz-Larsen T."/>
            <person name="MacLean D."/>
            <person name="Van Oosterhout C."/>
            <person name="Jones J.D.G."/>
        </authorList>
    </citation>
    <scope>NUCLEOTIDE SEQUENCE [LARGE SCALE GENOMIC DNA]</scope>
    <source>
        <strain evidence="3 4">Ac Nc2</strain>
    </source>
</reference>
<comment type="caution">
    <text evidence="3">The sequence shown here is derived from an EMBL/GenBank/DDBJ whole genome shotgun (WGS) entry which is preliminary data.</text>
</comment>
<gene>
    <name evidence="3" type="ORF">BN9_115180</name>
</gene>
<evidence type="ECO:0000256" key="1">
    <source>
        <dbReference type="SAM" id="Coils"/>
    </source>
</evidence>
<sequence length="481" mass="53322">MIQYANADIDSVPSGSGVYHEVMSPISMQQHAKRLGRSGEYVYVPLFSFILIVTQLTNLRMQRVRKNTATTIMTPVRNATPSMMKRVGGGYVMRDPATNTTSGVQPRQRTRAATGAALVSPRTNSTTSSARQVSPKRSGTTSPVARVGRGTATATAPNTRASPRMMRVGGGYIMHTDLAAPSGPRAPAPSTPTPVSITRTNAPVAARPRLTASSTLTRGLVTREAPSMDTQPRLTEVARLKEANAQLSRALMEKTVELQRAVNENEKLKTDMDELEKRLEINRQRNVTSRSKLDDLMKIREEDQVKLQQLVEEHNMVKLDLVNSNSMVQDLKMFIGLQEKQLEKMKQTSGAKTMVSVEVQTADTDSERSSTERLYELRHEEDESKMKDMMKEKLELTTEALKSRSILKDFRHCMETQLAYLDAVKAGKELHSTGTVTTEAAGTASSYQRAAACEHQAHPTIDLITSLRMQVNMLELKLKDF</sequence>
<accession>A0A024GSW5</accession>
<dbReference type="AlphaFoldDB" id="A0A024GSW5"/>
<dbReference type="EMBL" id="CAIX01000379">
    <property type="protein sequence ID" value="CCI50014.1"/>
    <property type="molecule type" value="Genomic_DNA"/>
</dbReference>
<organism evidence="3 4">
    <name type="scientific">Albugo candida</name>
    <dbReference type="NCBI Taxonomy" id="65357"/>
    <lineage>
        <taxon>Eukaryota</taxon>
        <taxon>Sar</taxon>
        <taxon>Stramenopiles</taxon>
        <taxon>Oomycota</taxon>
        <taxon>Peronosporomycetes</taxon>
        <taxon>Albuginales</taxon>
        <taxon>Albuginaceae</taxon>
        <taxon>Albugo</taxon>
    </lineage>
</organism>
<proteinExistence type="predicted"/>
<feature type="region of interest" description="Disordered" evidence="2">
    <location>
        <begin position="90"/>
        <end position="164"/>
    </location>
</feature>